<comment type="similarity">
    <text evidence="2 13">Belongs to the pyruvate kinase family.</text>
</comment>
<dbReference type="NCBIfam" id="NF004978">
    <property type="entry name" value="PRK06354.1"/>
    <property type="match status" value="1"/>
</dbReference>
<feature type="domain" description="Pyruvate kinase barrel" evidence="14">
    <location>
        <begin position="7"/>
        <end position="332"/>
    </location>
</feature>
<dbReference type="InterPro" id="IPR036918">
    <property type="entry name" value="Pyrv_Knase_C_sf"/>
</dbReference>
<dbReference type="Gene3D" id="3.20.20.60">
    <property type="entry name" value="Phosphoenolpyruvate-binding domains"/>
    <property type="match status" value="1"/>
</dbReference>
<dbReference type="InterPro" id="IPR015795">
    <property type="entry name" value="Pyrv_Knase_C"/>
</dbReference>
<evidence type="ECO:0000256" key="6">
    <source>
        <dbReference type="ARBA" id="ARBA00022741"/>
    </source>
</evidence>
<proteinExistence type="inferred from homology"/>
<dbReference type="KEGG" id="mmob:F6R98_18315"/>
<dbReference type="InterPro" id="IPR015806">
    <property type="entry name" value="Pyrv_Knase_insert_dom_sf"/>
</dbReference>
<keyword evidence="9 13" id="KW-0460">Magnesium</keyword>
<dbReference type="InterPro" id="IPR015793">
    <property type="entry name" value="Pyrv_Knase_brl"/>
</dbReference>
<dbReference type="GO" id="GO:0030955">
    <property type="term" value="F:potassium ion binding"/>
    <property type="evidence" value="ECO:0007669"/>
    <property type="project" value="UniProtKB-UniRule"/>
</dbReference>
<dbReference type="InterPro" id="IPR040442">
    <property type="entry name" value="Pyrv_kinase-like_dom_sf"/>
</dbReference>
<evidence type="ECO:0000256" key="4">
    <source>
        <dbReference type="ARBA" id="ARBA00022679"/>
    </source>
</evidence>
<evidence type="ECO:0000256" key="9">
    <source>
        <dbReference type="ARBA" id="ARBA00022842"/>
    </source>
</evidence>
<dbReference type="InterPro" id="IPR001697">
    <property type="entry name" value="Pyr_Knase"/>
</dbReference>
<evidence type="ECO:0000256" key="11">
    <source>
        <dbReference type="ARBA" id="ARBA00023317"/>
    </source>
</evidence>
<dbReference type="Gene3D" id="3.40.1380.20">
    <property type="entry name" value="Pyruvate kinase, C-terminal domain"/>
    <property type="match status" value="1"/>
</dbReference>
<dbReference type="Pfam" id="PF02887">
    <property type="entry name" value="PK_C"/>
    <property type="match status" value="1"/>
</dbReference>
<evidence type="ECO:0000313" key="16">
    <source>
        <dbReference type="EMBL" id="QFY44346.1"/>
    </source>
</evidence>
<dbReference type="PANTHER" id="PTHR11817">
    <property type="entry name" value="PYRUVATE KINASE"/>
    <property type="match status" value="1"/>
</dbReference>
<evidence type="ECO:0000256" key="12">
    <source>
        <dbReference type="NCBIfam" id="TIGR01064"/>
    </source>
</evidence>
<dbReference type="GO" id="GO:0005524">
    <property type="term" value="F:ATP binding"/>
    <property type="evidence" value="ECO:0007669"/>
    <property type="project" value="UniProtKB-KW"/>
</dbReference>
<dbReference type="OrthoDB" id="9812123at2"/>
<name>A0A5Q0BRN7_9GAMM</name>
<keyword evidence="11 16" id="KW-0670">Pyruvate</keyword>
<evidence type="ECO:0000256" key="3">
    <source>
        <dbReference type="ARBA" id="ARBA00012142"/>
    </source>
</evidence>
<dbReference type="InterPro" id="IPR011037">
    <property type="entry name" value="Pyrv_Knase-like_insert_dom_sf"/>
</dbReference>
<dbReference type="InParanoid" id="A0A5Q0BRN7"/>
<dbReference type="NCBIfam" id="NF004491">
    <property type="entry name" value="PRK05826.1"/>
    <property type="match status" value="1"/>
</dbReference>
<dbReference type="AlphaFoldDB" id="A0A5Q0BRN7"/>
<evidence type="ECO:0000259" key="14">
    <source>
        <dbReference type="Pfam" id="PF00224"/>
    </source>
</evidence>
<evidence type="ECO:0000256" key="1">
    <source>
        <dbReference type="ARBA" id="ARBA00004997"/>
    </source>
</evidence>
<gene>
    <name evidence="16" type="primary">pyk</name>
    <name evidence="16" type="ORF">F6R98_18315</name>
</gene>
<dbReference type="NCBIfam" id="TIGR01064">
    <property type="entry name" value="pyruv_kin"/>
    <property type="match status" value="1"/>
</dbReference>
<dbReference type="RefSeq" id="WP_153250311.1">
    <property type="nucleotide sequence ID" value="NZ_CP044205.1"/>
</dbReference>
<keyword evidence="8" id="KW-0067">ATP-binding</keyword>
<evidence type="ECO:0000256" key="13">
    <source>
        <dbReference type="RuleBase" id="RU000504"/>
    </source>
</evidence>
<keyword evidence="5" id="KW-0479">Metal-binding</keyword>
<dbReference type="FunFam" id="2.40.33.10:FF:000001">
    <property type="entry name" value="Pyruvate kinase"/>
    <property type="match status" value="1"/>
</dbReference>
<sequence>MTRPVFRRTKIVATLGPASESEEVIEQLLLAGTDVVRLNFSHGTADEHRLRAQRVREISAKLDRHVAILADLQGPKIRIARFRGNGKVLLQEGNPFDLDTAFSPDDGDETQVGCSYTALPTDVAVGDTLLLNDGLIELEVRAVAGTRVSCVVTVGGVLSNHKGINKLGGGLSAPALTDKDKEDLKTAVSIGADYLAISFPRSRDDVLEARKLLQEQGSDMAIVSKIERAEAVRHGVIEGIIDASDVIMVARGDLGVEIGDALLPHEQKRLIRLARMQNKAVITATQMMESMIENPQPTRAEVSDVANAVIDGTDAVMLSAETASGKFPVRAVAAMSRVCLAAEQYPRARQSSHRVDQVFGRIDEAIAMSAMYIANHFPVSAIGALTETGSTPLWMSRISSGIPIFAFTRNLKTCRRVTLLRGVYPISYDPRGETDHAVINKSIAEEFLRRHLVTLNDMVILTKGDLAGHIGGTNALKISRISDILAVCYSRSSDAQ</sequence>
<dbReference type="Pfam" id="PF00224">
    <property type="entry name" value="PK"/>
    <property type="match status" value="1"/>
</dbReference>
<keyword evidence="10 13" id="KW-0324">Glycolysis</keyword>
<dbReference type="GO" id="GO:0004743">
    <property type="term" value="F:pyruvate kinase activity"/>
    <property type="evidence" value="ECO:0007669"/>
    <property type="project" value="UniProtKB-UniRule"/>
</dbReference>
<dbReference type="Gene3D" id="2.40.33.10">
    <property type="entry name" value="PK beta-barrel domain-like"/>
    <property type="match status" value="1"/>
</dbReference>
<dbReference type="SUPFAM" id="SSF51621">
    <property type="entry name" value="Phosphoenolpyruvate/pyruvate domain"/>
    <property type="match status" value="1"/>
</dbReference>
<evidence type="ECO:0000256" key="8">
    <source>
        <dbReference type="ARBA" id="ARBA00022840"/>
    </source>
</evidence>
<keyword evidence="7 13" id="KW-0418">Kinase</keyword>
<accession>A0A5Q0BRN7</accession>
<dbReference type="EMBL" id="CP044205">
    <property type="protein sequence ID" value="QFY44346.1"/>
    <property type="molecule type" value="Genomic_DNA"/>
</dbReference>
<keyword evidence="4 13" id="KW-0808">Transferase</keyword>
<evidence type="ECO:0000256" key="2">
    <source>
        <dbReference type="ARBA" id="ARBA00008663"/>
    </source>
</evidence>
<keyword evidence="6" id="KW-0547">Nucleotide-binding</keyword>
<dbReference type="InterPro" id="IPR015813">
    <property type="entry name" value="Pyrv/PenolPyrv_kinase-like_dom"/>
</dbReference>
<dbReference type="UniPathway" id="UPA00109">
    <property type="reaction ID" value="UER00188"/>
</dbReference>
<dbReference type="Proteomes" id="UP000325755">
    <property type="component" value="Chromosome"/>
</dbReference>
<dbReference type="SUPFAM" id="SSF50800">
    <property type="entry name" value="PK beta-barrel domain-like"/>
    <property type="match status" value="1"/>
</dbReference>
<organism evidence="16 17">
    <name type="scientific">Candidatus Methylospira mobilis</name>
    <dbReference type="NCBI Taxonomy" id="1808979"/>
    <lineage>
        <taxon>Bacteria</taxon>
        <taxon>Pseudomonadati</taxon>
        <taxon>Pseudomonadota</taxon>
        <taxon>Gammaproteobacteria</taxon>
        <taxon>Methylococcales</taxon>
        <taxon>Methylococcaceae</taxon>
        <taxon>Candidatus Methylospira</taxon>
    </lineage>
</organism>
<dbReference type="SUPFAM" id="SSF52935">
    <property type="entry name" value="PK C-terminal domain-like"/>
    <property type="match status" value="1"/>
</dbReference>
<evidence type="ECO:0000256" key="10">
    <source>
        <dbReference type="ARBA" id="ARBA00023152"/>
    </source>
</evidence>
<keyword evidence="17" id="KW-1185">Reference proteome</keyword>
<protein>
    <recommendedName>
        <fullName evidence="3 12">Pyruvate kinase</fullName>
        <ecNumber evidence="3 12">2.7.1.40</ecNumber>
    </recommendedName>
</protein>
<dbReference type="EC" id="2.7.1.40" evidence="3 12"/>
<feature type="domain" description="Pyruvate kinase C-terminal" evidence="15">
    <location>
        <begin position="364"/>
        <end position="478"/>
    </location>
</feature>
<comment type="pathway">
    <text evidence="1 13">Carbohydrate degradation; glycolysis; pyruvate from D-glyceraldehyde 3-phosphate: step 5/5.</text>
</comment>
<evidence type="ECO:0000313" key="17">
    <source>
        <dbReference type="Proteomes" id="UP000325755"/>
    </source>
</evidence>
<dbReference type="GO" id="GO:0000287">
    <property type="term" value="F:magnesium ion binding"/>
    <property type="evidence" value="ECO:0007669"/>
    <property type="project" value="UniProtKB-UniRule"/>
</dbReference>
<reference evidence="16 17" key="1">
    <citation type="submission" date="2019-09" db="EMBL/GenBank/DDBJ databases">
        <title>Ecophysiology of the spiral-shaped methanotroph Methylospira mobilis as revealed by the complete genome sequence.</title>
        <authorList>
            <person name="Oshkin I.Y."/>
            <person name="Dedysh S.N."/>
            <person name="Miroshnikov K."/>
            <person name="Danilova O.V."/>
            <person name="Hakobyan A."/>
            <person name="Liesack W."/>
        </authorList>
    </citation>
    <scope>NUCLEOTIDE SEQUENCE [LARGE SCALE GENOMIC DNA]</scope>
    <source>
        <strain evidence="16 17">Shm1</strain>
    </source>
</reference>
<evidence type="ECO:0000256" key="5">
    <source>
        <dbReference type="ARBA" id="ARBA00022723"/>
    </source>
</evidence>
<evidence type="ECO:0000259" key="15">
    <source>
        <dbReference type="Pfam" id="PF02887"/>
    </source>
</evidence>
<dbReference type="PRINTS" id="PR01050">
    <property type="entry name" value="PYRUVTKNASE"/>
</dbReference>
<dbReference type="GO" id="GO:0016301">
    <property type="term" value="F:kinase activity"/>
    <property type="evidence" value="ECO:0007669"/>
    <property type="project" value="UniProtKB-KW"/>
</dbReference>
<dbReference type="FunCoup" id="A0A5Q0BRN7">
    <property type="interactions" value="219"/>
</dbReference>
<evidence type="ECO:0000256" key="7">
    <source>
        <dbReference type="ARBA" id="ARBA00022777"/>
    </source>
</evidence>
<comment type="catalytic activity">
    <reaction evidence="13">
        <text>pyruvate + ATP = phosphoenolpyruvate + ADP + H(+)</text>
        <dbReference type="Rhea" id="RHEA:18157"/>
        <dbReference type="ChEBI" id="CHEBI:15361"/>
        <dbReference type="ChEBI" id="CHEBI:15378"/>
        <dbReference type="ChEBI" id="CHEBI:30616"/>
        <dbReference type="ChEBI" id="CHEBI:58702"/>
        <dbReference type="ChEBI" id="CHEBI:456216"/>
        <dbReference type="EC" id="2.7.1.40"/>
    </reaction>
</comment>